<dbReference type="PANTHER" id="PTHR10151:SF120">
    <property type="entry name" value="BIS(5'-ADENOSYL)-TRIPHOSPHATASE"/>
    <property type="match status" value="1"/>
</dbReference>
<proteinExistence type="predicted"/>
<gene>
    <name evidence="1" type="ORF">E2R54_09325</name>
</gene>
<dbReference type="STRING" id="273677.BW34_00305"/>
<dbReference type="RefSeq" id="WP_133399557.1">
    <property type="nucleotide sequence ID" value="NZ_SMZX01000002.1"/>
</dbReference>
<dbReference type="AlphaFoldDB" id="A0A4V3B359"/>
<dbReference type="Pfam" id="PF01663">
    <property type="entry name" value="Phosphodiest"/>
    <property type="match status" value="1"/>
</dbReference>
<organism evidence="1 2">
    <name type="scientific">Microbacterium oleivorans</name>
    <dbReference type="NCBI Taxonomy" id="273677"/>
    <lineage>
        <taxon>Bacteria</taxon>
        <taxon>Bacillati</taxon>
        <taxon>Actinomycetota</taxon>
        <taxon>Actinomycetes</taxon>
        <taxon>Micrococcales</taxon>
        <taxon>Microbacteriaceae</taxon>
        <taxon>Microbacterium</taxon>
    </lineage>
</organism>
<dbReference type="SUPFAM" id="SSF53649">
    <property type="entry name" value="Alkaline phosphatase-like"/>
    <property type="match status" value="1"/>
</dbReference>
<sequence>MSLSLPADPPSARSLTGVVPQILASLEGRGEWFPPTRSAIVLLVDGLGRANLTARAGYARFLTGRMTKKDAARTVFPSTTAVALASLLTGETPGTHGLVGYRVRIPGTDLAPNQLKGWETDGLDPLTWQRSIPLLEREAAAGRPCFVVSQPRYAGTGFTAALQRGAEFVGAASIAERVERAADLALRYPGALVYAYVPELDTIAHARGWESDEWAAGLERVDGAARDLDAAIGSHAAAILTADHGIVDVPRHRQVLLREGDPLVEGVNIVGGEPRMLHLYTEEGTADDVLNRWRDAESSRSWVMSRDEAVAAGLFGTSPDPEVLPRIGDVLVAARSAVAYYDDREADKKPQNMIGQHGSLTDQERVVPLVRLGAFG</sequence>
<accession>A0A4V3B359</accession>
<evidence type="ECO:0000313" key="1">
    <source>
        <dbReference type="EMBL" id="TDL43420.1"/>
    </source>
</evidence>
<reference evidence="1 2" key="1">
    <citation type="submission" date="2019-03" db="EMBL/GenBank/DDBJ databases">
        <title>Genome Sequencing and Assembly of Various Microbes Isolated from Partially Reclaimed Soil and Acid Mine Drainage (AMD) Site.</title>
        <authorList>
            <person name="Steinbock B."/>
            <person name="Bechtold R."/>
            <person name="Sevigny J.L."/>
            <person name="Thomas D."/>
            <person name="Cuthill L.R."/>
            <person name="Aveiro Johannsen E.J."/>
            <person name="Thomas K."/>
            <person name="Ghosh A."/>
        </authorList>
    </citation>
    <scope>NUCLEOTIDE SEQUENCE [LARGE SCALE GENOMIC DNA]</scope>
    <source>
        <strain evidence="1 2">F-B2</strain>
    </source>
</reference>
<dbReference type="Proteomes" id="UP000295633">
    <property type="component" value="Unassembled WGS sequence"/>
</dbReference>
<dbReference type="PANTHER" id="PTHR10151">
    <property type="entry name" value="ECTONUCLEOTIDE PYROPHOSPHATASE/PHOSPHODIESTERASE"/>
    <property type="match status" value="1"/>
</dbReference>
<protein>
    <submittedName>
        <fullName evidence="1">Alkaline phosphatase family protein</fullName>
    </submittedName>
</protein>
<comment type="caution">
    <text evidence="1">The sequence shown here is derived from an EMBL/GenBank/DDBJ whole genome shotgun (WGS) entry which is preliminary data.</text>
</comment>
<dbReference type="GO" id="GO:0016787">
    <property type="term" value="F:hydrolase activity"/>
    <property type="evidence" value="ECO:0007669"/>
    <property type="project" value="UniProtKB-ARBA"/>
</dbReference>
<name>A0A4V3B359_9MICO</name>
<dbReference type="InterPro" id="IPR017850">
    <property type="entry name" value="Alkaline_phosphatase_core_sf"/>
</dbReference>
<dbReference type="Gene3D" id="3.40.720.10">
    <property type="entry name" value="Alkaline Phosphatase, subunit A"/>
    <property type="match status" value="1"/>
</dbReference>
<evidence type="ECO:0000313" key="2">
    <source>
        <dbReference type="Proteomes" id="UP000295633"/>
    </source>
</evidence>
<dbReference type="InterPro" id="IPR002591">
    <property type="entry name" value="Phosphodiest/P_Trfase"/>
</dbReference>
<dbReference type="EMBL" id="SMZX01000002">
    <property type="protein sequence ID" value="TDL43420.1"/>
    <property type="molecule type" value="Genomic_DNA"/>
</dbReference>